<reference evidence="2" key="1">
    <citation type="submission" date="2023-08" db="EMBL/GenBank/DDBJ databases">
        <authorList>
            <person name="Messyasz A."/>
            <person name="Mannisto M.K."/>
            <person name="Kerkhof L.J."/>
            <person name="Haggblom M."/>
        </authorList>
    </citation>
    <scope>NUCLEOTIDE SEQUENCE</scope>
    <source>
        <strain evidence="2">X5P6</strain>
    </source>
</reference>
<accession>A0AAU7ZQ26</accession>
<protein>
    <recommendedName>
        <fullName evidence="3">Core-binding (CB) domain-containing protein</fullName>
    </recommendedName>
</protein>
<dbReference type="EMBL" id="CP132942">
    <property type="protein sequence ID" value="XCB33041.1"/>
    <property type="molecule type" value="Genomic_DNA"/>
</dbReference>
<dbReference type="KEGG" id="tpsc:RBB77_21905"/>
<evidence type="ECO:0008006" key="3">
    <source>
        <dbReference type="Google" id="ProtNLM"/>
    </source>
</evidence>
<reference evidence="2" key="2">
    <citation type="journal article" date="2024" name="Environ. Microbiol.">
        <title>Genome analysis and description of Tunturibacter gen. nov. expands the diversity of Terriglobia in tundra soils.</title>
        <authorList>
            <person name="Messyasz A."/>
            <person name="Mannisto M.K."/>
            <person name="Kerkhof L.J."/>
            <person name="Haggblom M.M."/>
        </authorList>
    </citation>
    <scope>NUCLEOTIDE SEQUENCE</scope>
    <source>
        <strain evidence="2">X5P6</strain>
    </source>
</reference>
<sequence length="78" mass="8471">MALNRTVVLRFRLHLEAFGLAAGTINQRLAAVRRFAYEAADSGLLTPELAAGIRRVRASSNSARERETGSLASKRVTS</sequence>
<proteinExistence type="predicted"/>
<dbReference type="AlphaFoldDB" id="A0AAU7ZQ26"/>
<dbReference type="RefSeq" id="WP_353063883.1">
    <property type="nucleotide sequence ID" value="NZ_CP132942.1"/>
</dbReference>
<feature type="region of interest" description="Disordered" evidence="1">
    <location>
        <begin position="57"/>
        <end position="78"/>
    </location>
</feature>
<evidence type="ECO:0000313" key="2">
    <source>
        <dbReference type="EMBL" id="XCB33041.1"/>
    </source>
</evidence>
<organism evidence="2">
    <name type="scientific">Tunturiibacter psychrotolerans</name>
    <dbReference type="NCBI Taxonomy" id="3069686"/>
    <lineage>
        <taxon>Bacteria</taxon>
        <taxon>Pseudomonadati</taxon>
        <taxon>Acidobacteriota</taxon>
        <taxon>Terriglobia</taxon>
        <taxon>Terriglobales</taxon>
        <taxon>Acidobacteriaceae</taxon>
        <taxon>Tunturiibacter</taxon>
    </lineage>
</organism>
<gene>
    <name evidence="2" type="ORF">RBB77_21905</name>
</gene>
<evidence type="ECO:0000256" key="1">
    <source>
        <dbReference type="SAM" id="MobiDB-lite"/>
    </source>
</evidence>
<name>A0AAU7ZQ26_9BACT</name>